<sequence>MSIAQKVFPNVPAAPGMPCMGEDLSRFPTNSTYVFLASYVHSSVPLTDAYSRIADIIFIHVSPRNGRVADVSERNKYVKYEERSFEQERSEELEIDGRACAVRPRPPPAGCR</sequence>
<reference evidence="1 2" key="1">
    <citation type="journal article" date="2019" name="Commun. Biol.">
        <title>The bagworm genome reveals a unique fibroin gene that provides high tensile strength.</title>
        <authorList>
            <person name="Kono N."/>
            <person name="Nakamura H."/>
            <person name="Ohtoshi R."/>
            <person name="Tomita M."/>
            <person name="Numata K."/>
            <person name="Arakawa K."/>
        </authorList>
    </citation>
    <scope>NUCLEOTIDE SEQUENCE [LARGE SCALE GENOMIC DNA]</scope>
</reference>
<name>A0A4C1TA60_EUMVA</name>
<dbReference type="EMBL" id="BGZK01000041">
    <property type="protein sequence ID" value="GBP10460.1"/>
    <property type="molecule type" value="Genomic_DNA"/>
</dbReference>
<comment type="caution">
    <text evidence="1">The sequence shown here is derived from an EMBL/GenBank/DDBJ whole genome shotgun (WGS) entry which is preliminary data.</text>
</comment>
<keyword evidence="2" id="KW-1185">Reference proteome</keyword>
<accession>A0A4C1TA60</accession>
<proteinExistence type="predicted"/>
<dbReference type="AlphaFoldDB" id="A0A4C1TA60"/>
<evidence type="ECO:0000313" key="1">
    <source>
        <dbReference type="EMBL" id="GBP10460.1"/>
    </source>
</evidence>
<protein>
    <submittedName>
        <fullName evidence="1">Uncharacterized protein</fullName>
    </submittedName>
</protein>
<organism evidence="1 2">
    <name type="scientific">Eumeta variegata</name>
    <name type="common">Bagworm moth</name>
    <name type="synonym">Eumeta japonica</name>
    <dbReference type="NCBI Taxonomy" id="151549"/>
    <lineage>
        <taxon>Eukaryota</taxon>
        <taxon>Metazoa</taxon>
        <taxon>Ecdysozoa</taxon>
        <taxon>Arthropoda</taxon>
        <taxon>Hexapoda</taxon>
        <taxon>Insecta</taxon>
        <taxon>Pterygota</taxon>
        <taxon>Neoptera</taxon>
        <taxon>Endopterygota</taxon>
        <taxon>Lepidoptera</taxon>
        <taxon>Glossata</taxon>
        <taxon>Ditrysia</taxon>
        <taxon>Tineoidea</taxon>
        <taxon>Psychidae</taxon>
        <taxon>Oiketicinae</taxon>
        <taxon>Eumeta</taxon>
    </lineage>
</organism>
<evidence type="ECO:0000313" key="2">
    <source>
        <dbReference type="Proteomes" id="UP000299102"/>
    </source>
</evidence>
<gene>
    <name evidence="1" type="ORF">EVAR_76325_1</name>
</gene>
<dbReference type="Proteomes" id="UP000299102">
    <property type="component" value="Unassembled WGS sequence"/>
</dbReference>